<evidence type="ECO:0000313" key="1">
    <source>
        <dbReference type="EMBL" id="CAF1176057.1"/>
    </source>
</evidence>
<name>A0A814UMK0_ADIRI</name>
<evidence type="ECO:0000313" key="2">
    <source>
        <dbReference type="EMBL" id="CAF1434861.1"/>
    </source>
</evidence>
<keyword evidence="3" id="KW-1185">Reference proteome</keyword>
<dbReference type="EMBL" id="CAJNOR010001635">
    <property type="protein sequence ID" value="CAF1176057.1"/>
    <property type="molecule type" value="Genomic_DNA"/>
</dbReference>
<protein>
    <submittedName>
        <fullName evidence="1">Uncharacterized protein</fullName>
    </submittedName>
</protein>
<gene>
    <name evidence="2" type="ORF">EDS130_LOCUS38452</name>
    <name evidence="1" type="ORF">XAT740_LOCUS22307</name>
</gene>
<evidence type="ECO:0000313" key="3">
    <source>
        <dbReference type="Proteomes" id="UP000663828"/>
    </source>
</evidence>
<reference evidence="1" key="1">
    <citation type="submission" date="2021-02" db="EMBL/GenBank/DDBJ databases">
        <authorList>
            <person name="Nowell W R."/>
        </authorList>
    </citation>
    <scope>NUCLEOTIDE SEQUENCE</scope>
</reference>
<dbReference type="Proteomes" id="UP000663828">
    <property type="component" value="Unassembled WGS sequence"/>
</dbReference>
<sequence length="91" mass="10042">MTDDTYTRLKNAEYYLTATTSTQQKDIVSAGIKLLCPDLVNSTNQLRLAAGQHRSFMTTTTSAQRISSKIDNATSILMSSRLACQLTKLSH</sequence>
<comment type="caution">
    <text evidence="1">The sequence shown here is derived from an EMBL/GenBank/DDBJ whole genome shotgun (WGS) entry which is preliminary data.</text>
</comment>
<accession>A0A814UMK0</accession>
<dbReference type="EMBL" id="CAJNOJ010000402">
    <property type="protein sequence ID" value="CAF1434861.1"/>
    <property type="molecule type" value="Genomic_DNA"/>
</dbReference>
<organism evidence="1 3">
    <name type="scientific">Adineta ricciae</name>
    <name type="common">Rotifer</name>
    <dbReference type="NCBI Taxonomy" id="249248"/>
    <lineage>
        <taxon>Eukaryota</taxon>
        <taxon>Metazoa</taxon>
        <taxon>Spiralia</taxon>
        <taxon>Gnathifera</taxon>
        <taxon>Rotifera</taxon>
        <taxon>Eurotatoria</taxon>
        <taxon>Bdelloidea</taxon>
        <taxon>Adinetida</taxon>
        <taxon>Adinetidae</taxon>
        <taxon>Adineta</taxon>
    </lineage>
</organism>
<dbReference type="Proteomes" id="UP000663852">
    <property type="component" value="Unassembled WGS sequence"/>
</dbReference>
<dbReference type="AlphaFoldDB" id="A0A814UMK0"/>
<proteinExistence type="predicted"/>